<accession>A0A367EWC7</accession>
<comment type="caution">
    <text evidence="3">The sequence shown here is derived from an EMBL/GenBank/DDBJ whole genome shotgun (WGS) entry which is preliminary data.</text>
</comment>
<feature type="transmembrane region" description="Helical" evidence="2">
    <location>
        <begin position="162"/>
        <end position="184"/>
    </location>
</feature>
<feature type="region of interest" description="Disordered" evidence="1">
    <location>
        <begin position="1"/>
        <end position="22"/>
    </location>
</feature>
<dbReference type="Proteomes" id="UP000253507">
    <property type="component" value="Unassembled WGS sequence"/>
</dbReference>
<name>A0A367EWC7_9ACTN</name>
<reference evidence="3 4" key="1">
    <citation type="submission" date="2018-06" db="EMBL/GenBank/DDBJ databases">
        <title>Streptomyces reniochalinae sp. nov. and Streptomyces diacarnus sp. nov. from marine sponges.</title>
        <authorList>
            <person name="Li L."/>
        </authorList>
    </citation>
    <scope>NUCLEOTIDE SEQUENCE [LARGE SCALE GENOMIC DNA]</scope>
    <source>
        <strain evidence="3 4">LHW50302</strain>
    </source>
</reference>
<dbReference type="RefSeq" id="WP_114014856.1">
    <property type="nucleotide sequence ID" value="NZ_QOIM01000026.1"/>
</dbReference>
<feature type="transmembrane region" description="Helical" evidence="2">
    <location>
        <begin position="108"/>
        <end position="129"/>
    </location>
</feature>
<dbReference type="AlphaFoldDB" id="A0A367EWC7"/>
<keyword evidence="2" id="KW-1133">Transmembrane helix</keyword>
<gene>
    <name evidence="3" type="ORF">DQ392_08215</name>
</gene>
<evidence type="ECO:0000313" key="4">
    <source>
        <dbReference type="Proteomes" id="UP000253507"/>
    </source>
</evidence>
<sequence>MSHSPISAPHTVAPAGPAEPGFRPDAPVNRPLLMVVMLSAAALSALSAILSASMVYLGGKDLADQNVRNAVDSDPSAVGLPADTRSADLKRMSPTAWDDVVTHWQDTMSARAAFAVALALLVLLCALLARNASLWSRAALSVAVLLGGAFPHVLVLRDAPPTGLYATSLAAPALAVVTVVLCWLPPVGRYAKARSRS</sequence>
<dbReference type="EMBL" id="QOIM01000026">
    <property type="protein sequence ID" value="RCG21687.1"/>
    <property type="molecule type" value="Genomic_DNA"/>
</dbReference>
<keyword evidence="2" id="KW-0472">Membrane</keyword>
<keyword evidence="4" id="KW-1185">Reference proteome</keyword>
<feature type="transmembrane region" description="Helical" evidence="2">
    <location>
        <begin position="32"/>
        <end position="57"/>
    </location>
</feature>
<dbReference type="OrthoDB" id="3700685at2"/>
<keyword evidence="2" id="KW-0812">Transmembrane</keyword>
<evidence type="ECO:0000256" key="2">
    <source>
        <dbReference type="SAM" id="Phobius"/>
    </source>
</evidence>
<evidence type="ECO:0000313" key="3">
    <source>
        <dbReference type="EMBL" id="RCG21687.1"/>
    </source>
</evidence>
<organism evidence="3 4">
    <name type="scientific">Streptomyces reniochalinae</name>
    <dbReference type="NCBI Taxonomy" id="2250578"/>
    <lineage>
        <taxon>Bacteria</taxon>
        <taxon>Bacillati</taxon>
        <taxon>Actinomycetota</taxon>
        <taxon>Actinomycetes</taxon>
        <taxon>Kitasatosporales</taxon>
        <taxon>Streptomycetaceae</taxon>
        <taxon>Streptomyces</taxon>
    </lineage>
</organism>
<feature type="transmembrane region" description="Helical" evidence="2">
    <location>
        <begin position="138"/>
        <end position="156"/>
    </location>
</feature>
<evidence type="ECO:0000256" key="1">
    <source>
        <dbReference type="SAM" id="MobiDB-lite"/>
    </source>
</evidence>
<proteinExistence type="predicted"/>
<protein>
    <submittedName>
        <fullName evidence="3">Uncharacterized protein</fullName>
    </submittedName>
</protein>